<dbReference type="InterPro" id="IPR011765">
    <property type="entry name" value="Pept_M16_N"/>
</dbReference>
<gene>
    <name evidence="3" type="ORF">METZ01_LOCUS465749</name>
</gene>
<dbReference type="GO" id="GO:0046872">
    <property type="term" value="F:metal ion binding"/>
    <property type="evidence" value="ECO:0007669"/>
    <property type="project" value="InterPro"/>
</dbReference>
<protein>
    <recommendedName>
        <fullName evidence="2">Peptidase M16 N-terminal domain-containing protein</fullName>
    </recommendedName>
</protein>
<proteinExistence type="predicted"/>
<dbReference type="Gene3D" id="3.30.830.10">
    <property type="entry name" value="Metalloenzyme, LuxS/M16 peptidase-like"/>
    <property type="match status" value="1"/>
</dbReference>
<dbReference type="EMBL" id="UINC01196054">
    <property type="protein sequence ID" value="SVE12895.1"/>
    <property type="molecule type" value="Genomic_DNA"/>
</dbReference>
<accession>A0A383B088</accession>
<dbReference type="AlphaFoldDB" id="A0A383B088"/>
<name>A0A383B088_9ZZZZ</name>
<sequence length="104" mass="11196">MSMVVPVNAQTNDWPNEDPPPPLLRREVVFPEFETWTLDNGLRVVYVGHHEQPAVNVRLLLRAGASSDPSDKLGVAALVGQLLDQGTTTRTAPEIAGVIDNVGG</sequence>
<feature type="non-terminal residue" evidence="3">
    <location>
        <position position="104"/>
    </location>
</feature>
<evidence type="ECO:0000256" key="1">
    <source>
        <dbReference type="SAM" id="MobiDB-lite"/>
    </source>
</evidence>
<reference evidence="3" key="1">
    <citation type="submission" date="2018-05" db="EMBL/GenBank/DDBJ databases">
        <authorList>
            <person name="Lanie J.A."/>
            <person name="Ng W.-L."/>
            <person name="Kazmierczak K.M."/>
            <person name="Andrzejewski T.M."/>
            <person name="Davidsen T.M."/>
            <person name="Wayne K.J."/>
            <person name="Tettelin H."/>
            <person name="Glass J.I."/>
            <person name="Rusch D."/>
            <person name="Podicherti R."/>
            <person name="Tsui H.-C.T."/>
            <person name="Winkler M.E."/>
        </authorList>
    </citation>
    <scope>NUCLEOTIDE SEQUENCE</scope>
</reference>
<feature type="domain" description="Peptidase M16 N-terminal" evidence="2">
    <location>
        <begin position="43"/>
        <end position="104"/>
    </location>
</feature>
<dbReference type="Pfam" id="PF00675">
    <property type="entry name" value="Peptidase_M16"/>
    <property type="match status" value="1"/>
</dbReference>
<feature type="region of interest" description="Disordered" evidence="1">
    <location>
        <begin position="1"/>
        <end position="22"/>
    </location>
</feature>
<dbReference type="InterPro" id="IPR011249">
    <property type="entry name" value="Metalloenz_LuxS/M16"/>
</dbReference>
<organism evidence="3">
    <name type="scientific">marine metagenome</name>
    <dbReference type="NCBI Taxonomy" id="408172"/>
    <lineage>
        <taxon>unclassified sequences</taxon>
        <taxon>metagenomes</taxon>
        <taxon>ecological metagenomes</taxon>
    </lineage>
</organism>
<evidence type="ECO:0000259" key="2">
    <source>
        <dbReference type="Pfam" id="PF00675"/>
    </source>
</evidence>
<evidence type="ECO:0000313" key="3">
    <source>
        <dbReference type="EMBL" id="SVE12895.1"/>
    </source>
</evidence>
<dbReference type="SUPFAM" id="SSF63411">
    <property type="entry name" value="LuxS/MPP-like metallohydrolase"/>
    <property type="match status" value="1"/>
</dbReference>